<dbReference type="AlphaFoldDB" id="A0A3P7PAI5"/>
<proteinExistence type="predicted"/>
<sequence length="130" mass="14682">MLTELDKHLVIDESGIPINFEWYNCFEKDSLSVFLSSEFERCCMVFCLAALYSMYAPQEPIIPAINTYKDAADHFLYVRDNLPPVYRLQGATDLSVEVLTALSLIMQAQGEELSVVKDVTGINFPSVCFI</sequence>
<protein>
    <recommendedName>
        <fullName evidence="1">BRO1 domain-containing protein</fullName>
    </recommendedName>
</protein>
<name>A0A3P7PAI5_DIBLA</name>
<reference evidence="2 3" key="1">
    <citation type="submission" date="2018-11" db="EMBL/GenBank/DDBJ databases">
        <authorList>
            <consortium name="Pathogen Informatics"/>
        </authorList>
    </citation>
    <scope>NUCLEOTIDE SEQUENCE [LARGE SCALE GENOMIC DNA]</scope>
</reference>
<dbReference type="Pfam" id="PF03097">
    <property type="entry name" value="BRO1"/>
    <property type="match status" value="1"/>
</dbReference>
<gene>
    <name evidence="2" type="ORF">DILT_LOCUS10787</name>
</gene>
<evidence type="ECO:0000313" key="3">
    <source>
        <dbReference type="Proteomes" id="UP000281553"/>
    </source>
</evidence>
<dbReference type="Gene3D" id="1.25.40.280">
    <property type="entry name" value="alix/aip1 like domains"/>
    <property type="match status" value="1"/>
</dbReference>
<dbReference type="Proteomes" id="UP000281553">
    <property type="component" value="Unassembled WGS sequence"/>
</dbReference>
<keyword evidence="3" id="KW-1185">Reference proteome</keyword>
<evidence type="ECO:0000313" key="2">
    <source>
        <dbReference type="EMBL" id="VDN14956.1"/>
    </source>
</evidence>
<feature type="domain" description="BRO1" evidence="1">
    <location>
        <begin position="2"/>
        <end position="117"/>
    </location>
</feature>
<dbReference type="EMBL" id="UYRU01060926">
    <property type="protein sequence ID" value="VDN14956.1"/>
    <property type="molecule type" value="Genomic_DNA"/>
</dbReference>
<evidence type="ECO:0000259" key="1">
    <source>
        <dbReference type="Pfam" id="PF03097"/>
    </source>
</evidence>
<dbReference type="InterPro" id="IPR004328">
    <property type="entry name" value="BRO1_dom"/>
</dbReference>
<dbReference type="InterPro" id="IPR038499">
    <property type="entry name" value="BRO1_sf"/>
</dbReference>
<dbReference type="OrthoDB" id="2141925at2759"/>
<organism evidence="2 3">
    <name type="scientific">Dibothriocephalus latus</name>
    <name type="common">Fish tapeworm</name>
    <name type="synonym">Diphyllobothrium latum</name>
    <dbReference type="NCBI Taxonomy" id="60516"/>
    <lineage>
        <taxon>Eukaryota</taxon>
        <taxon>Metazoa</taxon>
        <taxon>Spiralia</taxon>
        <taxon>Lophotrochozoa</taxon>
        <taxon>Platyhelminthes</taxon>
        <taxon>Cestoda</taxon>
        <taxon>Eucestoda</taxon>
        <taxon>Diphyllobothriidea</taxon>
        <taxon>Diphyllobothriidae</taxon>
        <taxon>Dibothriocephalus</taxon>
    </lineage>
</organism>
<accession>A0A3P7PAI5</accession>